<keyword evidence="5" id="KW-1003">Cell membrane</keyword>
<dbReference type="InterPro" id="IPR000412">
    <property type="entry name" value="ABC_2_transport"/>
</dbReference>
<evidence type="ECO:0000256" key="3">
    <source>
        <dbReference type="ARBA" id="ARBA00022989"/>
    </source>
</evidence>
<dbReference type="Pfam" id="PF01061">
    <property type="entry name" value="ABC2_membrane"/>
    <property type="match status" value="1"/>
</dbReference>
<feature type="transmembrane region" description="Helical" evidence="5">
    <location>
        <begin position="154"/>
        <end position="177"/>
    </location>
</feature>
<dbReference type="RefSeq" id="WP_192533928.1">
    <property type="nucleotide sequence ID" value="NZ_JACZHT010000002.1"/>
</dbReference>
<feature type="transmembrane region" description="Helical" evidence="5">
    <location>
        <begin position="183"/>
        <end position="204"/>
    </location>
</feature>
<evidence type="ECO:0000313" key="8">
    <source>
        <dbReference type="Proteomes" id="UP000631034"/>
    </source>
</evidence>
<evidence type="ECO:0000256" key="5">
    <source>
        <dbReference type="RuleBase" id="RU361157"/>
    </source>
</evidence>
<feature type="transmembrane region" description="Helical" evidence="5">
    <location>
        <begin position="76"/>
        <end position="98"/>
    </location>
</feature>
<dbReference type="PRINTS" id="PR00164">
    <property type="entry name" value="ABC2TRNSPORT"/>
</dbReference>
<comment type="similarity">
    <text evidence="5">Belongs to the ABC-2 integral membrane protein family.</text>
</comment>
<sequence>MTSPTPFAGTPTFRATTRDATLALARRDLLRFVRQPARLAGTLGQPLLFWLVLGAGLSPSFDAGTFAGGGMTYTEYFYPGMLAMMVLFASVFSTITLIEDRDQGFLQGVMAAPVSRLSIVMGKVLGGTMVAMIQASILLLAIPFMGFHIGPGSVVMIVVTLAVLSVACTGFGFLVAWSMESTAGFHGVMMLVMMPLWFLSSALFPLESAPAILKGVMYVNPFTWAMILLRAPFYGGPLECFADTRYLTALGITAGVVLLILWGGVRRVKRREKGLPLARG</sequence>
<dbReference type="InterPro" id="IPR013525">
    <property type="entry name" value="ABC2_TM"/>
</dbReference>
<dbReference type="EMBL" id="JACZHT010000002">
    <property type="protein sequence ID" value="MBE1236930.1"/>
    <property type="molecule type" value="Genomic_DNA"/>
</dbReference>
<dbReference type="InterPro" id="IPR047817">
    <property type="entry name" value="ABC2_TM_bact-type"/>
</dbReference>
<evidence type="ECO:0000256" key="1">
    <source>
        <dbReference type="ARBA" id="ARBA00004141"/>
    </source>
</evidence>
<feature type="transmembrane region" description="Helical" evidence="5">
    <location>
        <begin position="246"/>
        <end position="265"/>
    </location>
</feature>
<proteinExistence type="inferred from homology"/>
<feature type="domain" description="ABC transmembrane type-2" evidence="6">
    <location>
        <begin position="37"/>
        <end position="271"/>
    </location>
</feature>
<dbReference type="InterPro" id="IPR051784">
    <property type="entry name" value="Nod_factor_ABC_transporter"/>
</dbReference>
<keyword evidence="2 5" id="KW-0812">Transmembrane</keyword>
<dbReference type="PANTHER" id="PTHR43229">
    <property type="entry name" value="NODULATION PROTEIN J"/>
    <property type="match status" value="1"/>
</dbReference>
<name>A0A8J7CQK7_9PROT</name>
<feature type="transmembrane region" description="Helical" evidence="5">
    <location>
        <begin position="118"/>
        <end position="142"/>
    </location>
</feature>
<evidence type="ECO:0000256" key="4">
    <source>
        <dbReference type="ARBA" id="ARBA00023136"/>
    </source>
</evidence>
<dbReference type="GO" id="GO:0140359">
    <property type="term" value="F:ABC-type transporter activity"/>
    <property type="evidence" value="ECO:0007669"/>
    <property type="project" value="InterPro"/>
</dbReference>
<protein>
    <recommendedName>
        <fullName evidence="5">Transport permease protein</fullName>
    </recommendedName>
</protein>
<reference evidence="7" key="1">
    <citation type="submission" date="2020-10" db="EMBL/GenBank/DDBJ databases">
        <title>Genome sequence of the unusual species of purple photosynthetic bacteria, Phaeovibrio sulfidiphilus DSM 23193, type strain.</title>
        <authorList>
            <person name="Kyndt J.A."/>
            <person name="Meyer T.E."/>
        </authorList>
    </citation>
    <scope>NUCLEOTIDE SEQUENCE</scope>
    <source>
        <strain evidence="7">DSM 23193</strain>
    </source>
</reference>
<dbReference type="PANTHER" id="PTHR43229:SF2">
    <property type="entry name" value="NODULATION PROTEIN J"/>
    <property type="match status" value="1"/>
</dbReference>
<gene>
    <name evidence="7" type="ORF">IHV25_04620</name>
</gene>
<feature type="transmembrane region" description="Helical" evidence="5">
    <location>
        <begin position="47"/>
        <end position="69"/>
    </location>
</feature>
<evidence type="ECO:0000259" key="6">
    <source>
        <dbReference type="PROSITE" id="PS51012"/>
    </source>
</evidence>
<comment type="subcellular location">
    <subcellularLocation>
        <location evidence="5">Cell inner membrane</location>
        <topology evidence="5">Multi-pass membrane protein</topology>
    </subcellularLocation>
    <subcellularLocation>
        <location evidence="1">Membrane</location>
        <topology evidence="1">Multi-pass membrane protein</topology>
    </subcellularLocation>
</comment>
<dbReference type="PROSITE" id="PS51012">
    <property type="entry name" value="ABC_TM2"/>
    <property type="match status" value="1"/>
</dbReference>
<organism evidence="7 8">
    <name type="scientific">Phaeovibrio sulfidiphilus</name>
    <dbReference type="NCBI Taxonomy" id="1220600"/>
    <lineage>
        <taxon>Bacteria</taxon>
        <taxon>Pseudomonadati</taxon>
        <taxon>Pseudomonadota</taxon>
        <taxon>Alphaproteobacteria</taxon>
        <taxon>Rhodospirillales</taxon>
        <taxon>Rhodospirillaceae</taxon>
        <taxon>Phaeovibrio</taxon>
    </lineage>
</organism>
<dbReference type="AlphaFoldDB" id="A0A8J7CQK7"/>
<dbReference type="GO" id="GO:0043190">
    <property type="term" value="C:ATP-binding cassette (ABC) transporter complex"/>
    <property type="evidence" value="ECO:0007669"/>
    <property type="project" value="InterPro"/>
</dbReference>
<evidence type="ECO:0000256" key="2">
    <source>
        <dbReference type="ARBA" id="ARBA00022692"/>
    </source>
</evidence>
<comment type="caution">
    <text evidence="7">The sequence shown here is derived from an EMBL/GenBank/DDBJ whole genome shotgun (WGS) entry which is preliminary data.</text>
</comment>
<keyword evidence="4 5" id="KW-0472">Membrane</keyword>
<keyword evidence="3 5" id="KW-1133">Transmembrane helix</keyword>
<evidence type="ECO:0000313" key="7">
    <source>
        <dbReference type="EMBL" id="MBE1236930.1"/>
    </source>
</evidence>
<accession>A0A8J7CQK7</accession>
<keyword evidence="5" id="KW-0813">Transport</keyword>
<dbReference type="PIRSF" id="PIRSF006648">
    <property type="entry name" value="DrrB"/>
    <property type="match status" value="1"/>
</dbReference>
<dbReference type="Proteomes" id="UP000631034">
    <property type="component" value="Unassembled WGS sequence"/>
</dbReference>
<keyword evidence="8" id="KW-1185">Reference proteome</keyword>